<accession>A0ABV8CJG5</accession>
<dbReference type="Proteomes" id="UP001595692">
    <property type="component" value="Unassembled WGS sequence"/>
</dbReference>
<sequence length="140" mass="14952">MMTLLRAGWMVIWLCMVGASVAQATTKGDPLFINMTTQDAHRALMAISFGKNQLDRGHPLTLFLNDGGVLVANTANADKYPEQQKLLSATLAAGGKVLICAMCMQKYGVKAAQVLPGIQVSNPDLTGAALFAPDTRTLSW</sequence>
<dbReference type="EMBL" id="JBHSAF010000001">
    <property type="protein sequence ID" value="MFC3912325.1"/>
    <property type="molecule type" value="Genomic_DNA"/>
</dbReference>
<evidence type="ECO:0000313" key="3">
    <source>
        <dbReference type="Proteomes" id="UP001595692"/>
    </source>
</evidence>
<dbReference type="SUPFAM" id="SSF75169">
    <property type="entry name" value="DsrEFH-like"/>
    <property type="match status" value="1"/>
</dbReference>
<gene>
    <name evidence="2" type="ORF">ACFOSS_02450</name>
</gene>
<feature type="chain" id="PRO_5045297935" evidence="1">
    <location>
        <begin position="25"/>
        <end position="140"/>
    </location>
</feature>
<protein>
    <submittedName>
        <fullName evidence="2">DsrE family protein</fullName>
    </submittedName>
</protein>
<dbReference type="InterPro" id="IPR003787">
    <property type="entry name" value="Sulphur_relay_DsrE/F-like"/>
</dbReference>
<proteinExistence type="predicted"/>
<comment type="caution">
    <text evidence="2">The sequence shown here is derived from an EMBL/GenBank/DDBJ whole genome shotgun (WGS) entry which is preliminary data.</text>
</comment>
<keyword evidence="3" id="KW-1185">Reference proteome</keyword>
<dbReference type="RefSeq" id="WP_377150434.1">
    <property type="nucleotide sequence ID" value="NZ_JBHSAF010000001.1"/>
</dbReference>
<feature type="signal peptide" evidence="1">
    <location>
        <begin position="1"/>
        <end position="24"/>
    </location>
</feature>
<name>A0ABV8CJG5_9GAMM</name>
<evidence type="ECO:0000313" key="2">
    <source>
        <dbReference type="EMBL" id="MFC3912325.1"/>
    </source>
</evidence>
<reference evidence="3" key="1">
    <citation type="journal article" date="2019" name="Int. J. Syst. Evol. Microbiol.">
        <title>The Global Catalogue of Microorganisms (GCM) 10K type strain sequencing project: providing services to taxonomists for standard genome sequencing and annotation.</title>
        <authorList>
            <consortium name="The Broad Institute Genomics Platform"/>
            <consortium name="The Broad Institute Genome Sequencing Center for Infectious Disease"/>
            <person name="Wu L."/>
            <person name="Ma J."/>
        </authorList>
    </citation>
    <scope>NUCLEOTIDE SEQUENCE [LARGE SCALE GENOMIC DNA]</scope>
    <source>
        <strain evidence="3">CCUG 54939</strain>
    </source>
</reference>
<evidence type="ECO:0000256" key="1">
    <source>
        <dbReference type="SAM" id="SignalP"/>
    </source>
</evidence>
<organism evidence="2 3">
    <name type="scientific">Pseudaeromonas sharmana</name>
    <dbReference type="NCBI Taxonomy" id="328412"/>
    <lineage>
        <taxon>Bacteria</taxon>
        <taxon>Pseudomonadati</taxon>
        <taxon>Pseudomonadota</taxon>
        <taxon>Gammaproteobacteria</taxon>
        <taxon>Aeromonadales</taxon>
        <taxon>Aeromonadaceae</taxon>
        <taxon>Pseudaeromonas</taxon>
    </lineage>
</organism>
<dbReference type="InterPro" id="IPR027396">
    <property type="entry name" value="DsrEFH-like"/>
</dbReference>
<keyword evidence="1" id="KW-0732">Signal</keyword>
<dbReference type="Gene3D" id="3.40.1260.10">
    <property type="entry name" value="DsrEFH-like"/>
    <property type="match status" value="1"/>
</dbReference>
<dbReference type="Pfam" id="PF02635">
    <property type="entry name" value="DsrE"/>
    <property type="match status" value="1"/>
</dbReference>